<dbReference type="OMA" id="PHPNEIR"/>
<dbReference type="Pfam" id="PF14324">
    <property type="entry name" value="PINIT"/>
    <property type="match status" value="1"/>
</dbReference>
<keyword evidence="9" id="KW-0539">Nucleus</keyword>
<feature type="domain" description="SAP" evidence="13">
    <location>
        <begin position="19"/>
        <end position="53"/>
    </location>
</feature>
<evidence type="ECO:0000256" key="2">
    <source>
        <dbReference type="ARBA" id="ARBA00004718"/>
    </source>
</evidence>
<dbReference type="GO" id="GO:0007059">
    <property type="term" value="P:chromosome segregation"/>
    <property type="evidence" value="ECO:0007669"/>
    <property type="project" value="UniProtKB-ARBA"/>
</dbReference>
<comment type="pathway">
    <text evidence="2">Protein modification; protein sumoylation.</text>
</comment>
<dbReference type="Gene3D" id="2.60.120.780">
    <property type="entry name" value="PINIT domain"/>
    <property type="match status" value="1"/>
</dbReference>
<feature type="region of interest" description="Disordered" evidence="12">
    <location>
        <begin position="568"/>
        <end position="665"/>
    </location>
</feature>
<dbReference type="InterPro" id="IPR013083">
    <property type="entry name" value="Znf_RING/FYVE/PHD"/>
</dbReference>
<dbReference type="InterPro" id="IPR036361">
    <property type="entry name" value="SAP_dom_sf"/>
</dbReference>
<name>A0A1G4MGG4_LACFM</name>
<organism evidence="16 17">
    <name type="scientific">Lachancea fermentati</name>
    <name type="common">Zygosaccharomyces fermentati</name>
    <dbReference type="NCBI Taxonomy" id="4955"/>
    <lineage>
        <taxon>Eukaryota</taxon>
        <taxon>Fungi</taxon>
        <taxon>Dikarya</taxon>
        <taxon>Ascomycota</taxon>
        <taxon>Saccharomycotina</taxon>
        <taxon>Saccharomycetes</taxon>
        <taxon>Saccharomycetales</taxon>
        <taxon>Saccharomycetaceae</taxon>
        <taxon>Lachancea</taxon>
    </lineage>
</organism>
<feature type="compositionally biased region" description="Polar residues" evidence="12">
    <location>
        <begin position="472"/>
        <end position="482"/>
    </location>
</feature>
<gene>
    <name evidence="16" type="ORF">LAFE_0F15456G</name>
</gene>
<accession>A0A1G4MGG4</accession>
<dbReference type="PROSITE" id="PS51466">
    <property type="entry name" value="PINIT"/>
    <property type="match status" value="1"/>
</dbReference>
<feature type="domain" description="SP-RING-type" evidence="14">
    <location>
        <begin position="302"/>
        <end position="387"/>
    </location>
</feature>
<keyword evidence="4" id="KW-0808">Transferase</keyword>
<dbReference type="PROSITE" id="PS50800">
    <property type="entry name" value="SAP"/>
    <property type="match status" value="1"/>
</dbReference>
<dbReference type="Gene3D" id="3.30.40.10">
    <property type="entry name" value="Zinc/RING finger domain, C3HC4 (zinc finger)"/>
    <property type="match status" value="1"/>
</dbReference>
<evidence type="ECO:0000256" key="7">
    <source>
        <dbReference type="ARBA" id="ARBA00022786"/>
    </source>
</evidence>
<dbReference type="Pfam" id="PF02891">
    <property type="entry name" value="zf-MIZ"/>
    <property type="match status" value="1"/>
</dbReference>
<dbReference type="PROSITE" id="PS51044">
    <property type="entry name" value="ZF_SP_RING"/>
    <property type="match status" value="1"/>
</dbReference>
<feature type="region of interest" description="Disordered" evidence="12">
    <location>
        <begin position="392"/>
        <end position="504"/>
    </location>
</feature>
<dbReference type="UniPathway" id="UPA00886"/>
<dbReference type="InterPro" id="IPR023321">
    <property type="entry name" value="PINIT"/>
</dbReference>
<dbReference type="FunFam" id="3.30.40.10:FF:000247">
    <property type="entry name" value="Uncharacterized protein, isoform B"/>
    <property type="match status" value="1"/>
</dbReference>
<dbReference type="InterPro" id="IPR003034">
    <property type="entry name" value="SAP_dom"/>
</dbReference>
<comment type="subcellular location">
    <subcellularLocation>
        <location evidence="1">Nucleus</location>
    </subcellularLocation>
</comment>
<dbReference type="GO" id="GO:0061665">
    <property type="term" value="F:SUMO ligase activity"/>
    <property type="evidence" value="ECO:0007669"/>
    <property type="project" value="TreeGrafter"/>
</dbReference>
<dbReference type="GO" id="GO:1990683">
    <property type="term" value="P:DNA double-strand break attachment to nuclear envelope"/>
    <property type="evidence" value="ECO:0007669"/>
    <property type="project" value="UniProtKB-ARBA"/>
</dbReference>
<dbReference type="SMART" id="SM00513">
    <property type="entry name" value="SAP"/>
    <property type="match status" value="1"/>
</dbReference>
<dbReference type="GO" id="GO:0008270">
    <property type="term" value="F:zinc ion binding"/>
    <property type="evidence" value="ECO:0007669"/>
    <property type="project" value="UniProtKB-KW"/>
</dbReference>
<feature type="compositionally biased region" description="Polar residues" evidence="12">
    <location>
        <begin position="863"/>
        <end position="884"/>
    </location>
</feature>
<feature type="region of interest" description="Disordered" evidence="12">
    <location>
        <begin position="839"/>
        <end position="896"/>
    </location>
</feature>
<dbReference type="Proteomes" id="UP000190831">
    <property type="component" value="Chromosome F"/>
</dbReference>
<dbReference type="AlphaFoldDB" id="A0A1G4MGG4"/>
<dbReference type="Pfam" id="PF02037">
    <property type="entry name" value="SAP"/>
    <property type="match status" value="1"/>
</dbReference>
<evidence type="ECO:0000256" key="12">
    <source>
        <dbReference type="SAM" id="MobiDB-lite"/>
    </source>
</evidence>
<proteinExistence type="inferred from homology"/>
<dbReference type="EMBL" id="LT598490">
    <property type="protein sequence ID" value="SCW02841.1"/>
    <property type="molecule type" value="Genomic_DNA"/>
</dbReference>
<protein>
    <recommendedName>
        <fullName evidence="10">E3 SUMO-protein transferase SIZ2</fullName>
    </recommendedName>
</protein>
<dbReference type="OrthoDB" id="28127at2759"/>
<dbReference type="STRING" id="4955.A0A1G4MGG4"/>
<dbReference type="PANTHER" id="PTHR10782">
    <property type="entry name" value="ZINC FINGER MIZ DOMAIN-CONTAINING PROTEIN"/>
    <property type="match status" value="1"/>
</dbReference>
<evidence type="ECO:0000313" key="17">
    <source>
        <dbReference type="Proteomes" id="UP000190831"/>
    </source>
</evidence>
<dbReference type="InterPro" id="IPR004181">
    <property type="entry name" value="Znf_MIZ"/>
</dbReference>
<feature type="compositionally biased region" description="Polar residues" evidence="12">
    <location>
        <begin position="842"/>
        <end position="852"/>
    </location>
</feature>
<evidence type="ECO:0000259" key="14">
    <source>
        <dbReference type="PROSITE" id="PS51044"/>
    </source>
</evidence>
<sequence>MAVSSGGLHQEIEDCIQEMSRLKVAELKSVSRSIGLSLSGRKADLQDRLRAYLRNSCRVGYIDPWRPKAVSVLIGKARQSEPLPTYESIWQSLKTGAYRHPVATGHQPPSSLPTNPLVVKIPSVPTQSRATLQFSESPFYRLKRMVNGSPRIAVKNNGRGVCSYKFVLNQDEMGILQKGPQFRLYLFSGVLNPLEAQSDAPIQFPHPNEIRFNETQVKDNVRGLKNKLGTAKPADLTPYLKPVGGENHLQLIYAFTKDDYLIYCYLVEVISPEKLLEEVLRHPKIVTPATLQYLKETLNEDEDDDLVTTSTVMTLKCPISYCRMKYPAKSVHCRHLQCFDALWFIQAQQQIPTWQCPVCQKKIKIQDLAICEFVDNIIRNCDDEVEQVEISSDGSWVAKAEEETPAPAQHSSHQVKKEGSESLQDGALNDVDSEEEVVGSRRNRAQPEPMVISLDSDDESESPSDQHPPQPANNISQTPSTTEESKLNGRGPRLPPVYQINPQLPREHDSLSNIINAYMDTQPGPHHRTLDPRSNGTTPIGAPMGSPSETSSHNSAAFVQRHHQVPNVLGKTPLNNNDQREQNEIQGSPSPSNAHTNGPPAMGTFGEMNIPLLNAPRNRSGFEQNGNGNDGMNSVSYQTEKSSNRNINSGTQENRLPSLSDTLSSNPLGSSSLLGIGGNADTLRLHDPQPAGSLQTNLGPGTDIDTVTNGAQMGNDSTSSEDLPLASLNGNLNGYAFAAGVSNGASNTQIEPTANNANMQRSANGQLPLPPVSVATAERPPLPPIPAAITGRANGSVINAPTDIPVNIPSAVATTRNKKPIVSPFIPRKPYMNILPQKRHISNGQPKNNALQASPGIGDNVKDTSLQSSTNLAGSPPLLSSSRANEQDFIDLTSDD</sequence>
<evidence type="ECO:0000256" key="1">
    <source>
        <dbReference type="ARBA" id="ARBA00004123"/>
    </source>
</evidence>
<dbReference type="GO" id="GO:0000785">
    <property type="term" value="C:chromatin"/>
    <property type="evidence" value="ECO:0007669"/>
    <property type="project" value="TreeGrafter"/>
</dbReference>
<feature type="domain" description="PINIT" evidence="15">
    <location>
        <begin position="118"/>
        <end position="270"/>
    </location>
</feature>
<dbReference type="GO" id="GO:0005634">
    <property type="term" value="C:nucleus"/>
    <property type="evidence" value="ECO:0007669"/>
    <property type="project" value="UniProtKB-SubCell"/>
</dbReference>
<feature type="region of interest" description="Disordered" evidence="12">
    <location>
        <begin position="521"/>
        <end position="555"/>
    </location>
</feature>
<dbReference type="GO" id="GO:0016925">
    <property type="term" value="P:protein sumoylation"/>
    <property type="evidence" value="ECO:0007669"/>
    <property type="project" value="UniProtKB-UniPathway"/>
</dbReference>
<feature type="compositionally biased region" description="Polar residues" evidence="12">
    <location>
        <begin position="621"/>
        <end position="662"/>
    </location>
</feature>
<evidence type="ECO:0000256" key="5">
    <source>
        <dbReference type="ARBA" id="ARBA00022723"/>
    </source>
</evidence>
<reference evidence="17" key="1">
    <citation type="submission" date="2016-03" db="EMBL/GenBank/DDBJ databases">
        <authorList>
            <person name="Devillers H."/>
        </authorList>
    </citation>
    <scope>NUCLEOTIDE SEQUENCE [LARGE SCALE GENOMIC DNA]</scope>
</reference>
<dbReference type="PANTHER" id="PTHR10782:SF4">
    <property type="entry name" value="TONALLI, ISOFORM E"/>
    <property type="match status" value="1"/>
</dbReference>
<keyword evidence="8" id="KW-0862">Zinc</keyword>
<evidence type="ECO:0000256" key="4">
    <source>
        <dbReference type="ARBA" id="ARBA00022679"/>
    </source>
</evidence>
<evidence type="ECO:0000256" key="3">
    <source>
        <dbReference type="ARBA" id="ARBA00005383"/>
    </source>
</evidence>
<evidence type="ECO:0000256" key="8">
    <source>
        <dbReference type="ARBA" id="ARBA00022833"/>
    </source>
</evidence>
<keyword evidence="17" id="KW-1185">Reference proteome</keyword>
<keyword evidence="6 11" id="KW-0863">Zinc-finger</keyword>
<evidence type="ECO:0000313" key="16">
    <source>
        <dbReference type="EMBL" id="SCW02841.1"/>
    </source>
</evidence>
<evidence type="ECO:0000256" key="11">
    <source>
        <dbReference type="PROSITE-ProRule" id="PRU00452"/>
    </source>
</evidence>
<dbReference type="Gene3D" id="1.10.720.30">
    <property type="entry name" value="SAP domain"/>
    <property type="match status" value="1"/>
</dbReference>
<keyword evidence="7" id="KW-0833">Ubl conjugation pathway</keyword>
<dbReference type="SUPFAM" id="SSF68906">
    <property type="entry name" value="SAP domain"/>
    <property type="match status" value="1"/>
</dbReference>
<evidence type="ECO:0000259" key="13">
    <source>
        <dbReference type="PROSITE" id="PS50800"/>
    </source>
</evidence>
<evidence type="ECO:0000259" key="15">
    <source>
        <dbReference type="PROSITE" id="PS51466"/>
    </source>
</evidence>
<dbReference type="InterPro" id="IPR038654">
    <property type="entry name" value="PINIT_sf"/>
</dbReference>
<feature type="compositionally biased region" description="Polar residues" evidence="12">
    <location>
        <begin position="584"/>
        <end position="596"/>
    </location>
</feature>
<evidence type="ECO:0000256" key="6">
    <source>
        <dbReference type="ARBA" id="ARBA00022771"/>
    </source>
</evidence>
<feature type="compositionally biased region" description="Polar residues" evidence="12">
    <location>
        <begin position="692"/>
        <end position="703"/>
    </location>
</feature>
<keyword evidence="5" id="KW-0479">Metal-binding</keyword>
<feature type="region of interest" description="Disordered" evidence="12">
    <location>
        <begin position="679"/>
        <end position="703"/>
    </location>
</feature>
<comment type="similarity">
    <text evidence="3">Belongs to the PIAS family.</text>
</comment>
<evidence type="ECO:0000256" key="10">
    <source>
        <dbReference type="ARBA" id="ARBA00083459"/>
    </source>
</evidence>
<evidence type="ECO:0000256" key="9">
    <source>
        <dbReference type="ARBA" id="ARBA00023242"/>
    </source>
</evidence>